<comment type="subcellular location">
    <subcellularLocation>
        <location evidence="1">Cytoplasm</location>
    </subcellularLocation>
    <subcellularLocation>
        <location evidence="2">Nucleus</location>
        <location evidence="2">Nucleolus</location>
    </subcellularLocation>
</comment>
<dbReference type="InterPro" id="IPR001247">
    <property type="entry name" value="ExoRNase_PH_dom1"/>
</dbReference>
<dbReference type="InterPro" id="IPR027408">
    <property type="entry name" value="PNPase/RNase_PH_dom_sf"/>
</dbReference>
<evidence type="ECO:0000256" key="8">
    <source>
        <dbReference type="ARBA" id="ARBA00023242"/>
    </source>
</evidence>
<sequence>MAVEEASGSASVVKDVASSMEVEAFRRLFPLQYIERYLDSAVRPDGRPLGRARPTDVVLGQVPTTDGSALVRLGNTTMLAGVKLELCVPSAETPDQGRIAIDFQMPPICSPHVRPGRPAEDACAINEQLSIVLASSQLLDLRQLSITSGKSAWVAYLDIYCLNADGSLLDAALLASAAALMDLQIPTVSINNDGKVQIVSSREKQDQPMVDAEEGQETKSKFVEGRSLKLGPVPVALTCMLHKKHLLADPTAEEEAVLQTVLVVVLDSPDKLISLYKPGGQVVATTSTVMDCIALTRLRLKEVHSILEEATQTHEED</sequence>
<accession>A0ABD1YPP8</accession>
<protein>
    <recommendedName>
        <fullName evidence="9">Ribosomal RNA-processing protein 43</fullName>
    </recommendedName>
</protein>
<feature type="domain" description="Exoribonuclease phosphorolytic" evidence="10">
    <location>
        <begin position="52"/>
        <end position="186"/>
    </location>
</feature>
<evidence type="ECO:0000256" key="3">
    <source>
        <dbReference type="ARBA" id="ARBA00006678"/>
    </source>
</evidence>
<keyword evidence="8" id="KW-0539">Nucleus</keyword>
<evidence type="ECO:0000259" key="11">
    <source>
        <dbReference type="Pfam" id="PF03725"/>
    </source>
</evidence>
<dbReference type="FunFam" id="3.30.230.70:FF:000017">
    <property type="entry name" value="Exosome complex component Rrp42"/>
    <property type="match status" value="1"/>
</dbReference>
<evidence type="ECO:0000256" key="2">
    <source>
        <dbReference type="ARBA" id="ARBA00004604"/>
    </source>
</evidence>
<proteinExistence type="inferred from homology"/>
<name>A0ABD1YPP8_9MARC</name>
<keyword evidence="6" id="KW-0271">Exosome</keyword>
<dbReference type="GO" id="GO:0006364">
    <property type="term" value="P:rRNA processing"/>
    <property type="evidence" value="ECO:0007669"/>
    <property type="project" value="UniProtKB-KW"/>
</dbReference>
<dbReference type="SUPFAM" id="SSF55666">
    <property type="entry name" value="Ribonuclease PH domain 2-like"/>
    <property type="match status" value="1"/>
</dbReference>
<dbReference type="Pfam" id="PF01138">
    <property type="entry name" value="RNase_PH"/>
    <property type="match status" value="1"/>
</dbReference>
<organism evidence="12 13">
    <name type="scientific">Riccia fluitans</name>
    <dbReference type="NCBI Taxonomy" id="41844"/>
    <lineage>
        <taxon>Eukaryota</taxon>
        <taxon>Viridiplantae</taxon>
        <taxon>Streptophyta</taxon>
        <taxon>Embryophyta</taxon>
        <taxon>Marchantiophyta</taxon>
        <taxon>Marchantiopsida</taxon>
        <taxon>Marchantiidae</taxon>
        <taxon>Marchantiales</taxon>
        <taxon>Ricciaceae</taxon>
        <taxon>Riccia</taxon>
    </lineage>
</organism>
<comment type="caution">
    <text evidence="12">The sequence shown here is derived from an EMBL/GenBank/DDBJ whole genome shotgun (WGS) entry which is preliminary data.</text>
</comment>
<dbReference type="Gene3D" id="3.30.230.70">
    <property type="entry name" value="GHMP Kinase, N-terminal domain"/>
    <property type="match status" value="1"/>
</dbReference>
<dbReference type="InterPro" id="IPR050590">
    <property type="entry name" value="Exosome_comp_Rrp42_subfam"/>
</dbReference>
<dbReference type="Proteomes" id="UP001605036">
    <property type="component" value="Unassembled WGS sequence"/>
</dbReference>
<evidence type="ECO:0000256" key="1">
    <source>
        <dbReference type="ARBA" id="ARBA00004496"/>
    </source>
</evidence>
<comment type="similarity">
    <text evidence="3">Belongs to the RNase PH family.</text>
</comment>
<dbReference type="AlphaFoldDB" id="A0ABD1YPP8"/>
<dbReference type="SUPFAM" id="SSF54211">
    <property type="entry name" value="Ribosomal protein S5 domain 2-like"/>
    <property type="match status" value="1"/>
</dbReference>
<reference evidence="12 13" key="1">
    <citation type="submission" date="2024-09" db="EMBL/GenBank/DDBJ databases">
        <title>Chromosome-scale assembly of Riccia fluitans.</title>
        <authorList>
            <person name="Paukszto L."/>
            <person name="Sawicki J."/>
            <person name="Karawczyk K."/>
            <person name="Piernik-Szablinska J."/>
            <person name="Szczecinska M."/>
            <person name="Mazdziarz M."/>
        </authorList>
    </citation>
    <scope>NUCLEOTIDE SEQUENCE [LARGE SCALE GENOMIC DNA]</scope>
    <source>
        <strain evidence="12">Rf_01</strain>
        <tissue evidence="12">Aerial parts of the thallus</tissue>
    </source>
</reference>
<evidence type="ECO:0000256" key="5">
    <source>
        <dbReference type="ARBA" id="ARBA00022552"/>
    </source>
</evidence>
<evidence type="ECO:0000256" key="7">
    <source>
        <dbReference type="ARBA" id="ARBA00022884"/>
    </source>
</evidence>
<keyword evidence="5" id="KW-0698">rRNA processing</keyword>
<evidence type="ECO:0000256" key="6">
    <source>
        <dbReference type="ARBA" id="ARBA00022835"/>
    </source>
</evidence>
<evidence type="ECO:0000256" key="4">
    <source>
        <dbReference type="ARBA" id="ARBA00022490"/>
    </source>
</evidence>
<gene>
    <name evidence="12" type="ORF">R1flu_004240</name>
</gene>
<dbReference type="GO" id="GO:0003723">
    <property type="term" value="F:RNA binding"/>
    <property type="evidence" value="ECO:0007669"/>
    <property type="project" value="UniProtKB-KW"/>
</dbReference>
<dbReference type="GO" id="GO:0005737">
    <property type="term" value="C:cytoplasm"/>
    <property type="evidence" value="ECO:0007669"/>
    <property type="project" value="UniProtKB-SubCell"/>
</dbReference>
<keyword evidence="4" id="KW-0963">Cytoplasm</keyword>
<dbReference type="InterPro" id="IPR036345">
    <property type="entry name" value="ExoRNase_PH_dom2_sf"/>
</dbReference>
<evidence type="ECO:0000313" key="13">
    <source>
        <dbReference type="Proteomes" id="UP001605036"/>
    </source>
</evidence>
<dbReference type="InterPro" id="IPR015847">
    <property type="entry name" value="ExoRNase_PH_dom2"/>
</dbReference>
<evidence type="ECO:0000259" key="10">
    <source>
        <dbReference type="Pfam" id="PF01138"/>
    </source>
</evidence>
<dbReference type="EMBL" id="JBHFFA010000003">
    <property type="protein sequence ID" value="KAL2632761.1"/>
    <property type="molecule type" value="Genomic_DNA"/>
</dbReference>
<evidence type="ECO:0000313" key="12">
    <source>
        <dbReference type="EMBL" id="KAL2632761.1"/>
    </source>
</evidence>
<dbReference type="Pfam" id="PF03725">
    <property type="entry name" value="RNase_PH_C"/>
    <property type="match status" value="1"/>
</dbReference>
<keyword evidence="7" id="KW-0694">RNA-binding</keyword>
<evidence type="ECO:0000256" key="9">
    <source>
        <dbReference type="ARBA" id="ARBA00030617"/>
    </source>
</evidence>
<dbReference type="InterPro" id="IPR020568">
    <property type="entry name" value="Ribosomal_Su5_D2-typ_SF"/>
</dbReference>
<dbReference type="GO" id="GO:0005730">
    <property type="term" value="C:nucleolus"/>
    <property type="evidence" value="ECO:0007669"/>
    <property type="project" value="UniProtKB-SubCell"/>
</dbReference>
<keyword evidence="13" id="KW-1185">Reference proteome</keyword>
<dbReference type="GO" id="GO:0000178">
    <property type="term" value="C:exosome (RNase complex)"/>
    <property type="evidence" value="ECO:0007669"/>
    <property type="project" value="UniProtKB-KW"/>
</dbReference>
<feature type="domain" description="Exoribonuclease phosphorolytic" evidence="11">
    <location>
        <begin position="233"/>
        <end position="295"/>
    </location>
</feature>
<dbReference type="PANTHER" id="PTHR11097">
    <property type="entry name" value="EXOSOME COMPLEX EXONUCLEASE RIBOSOMAL RNA PROCESSING PROTEIN"/>
    <property type="match status" value="1"/>
</dbReference>
<dbReference type="PANTHER" id="PTHR11097:SF9">
    <property type="entry name" value="EXOSOME COMPLEX COMPONENT RRP43"/>
    <property type="match status" value="1"/>
</dbReference>